<sequence>MKFLATLAVLATTAVANPVARDTKEFHLKTFGAQNSHHNNLYVYAYHTGAGFNDAVLDKNGTIASSFYLNGTTALADLGTDFPWGVIATGDTNYASWEPIEINAGSGSEGFSIENGNFVWSEANGFGGWLVCDWYHNAPQLFYLNRYYKPTIPSSCSKAQLKVVYTK</sequence>
<feature type="domain" description="DUF7907" evidence="2">
    <location>
        <begin position="23"/>
        <end position="165"/>
    </location>
</feature>
<dbReference type="AlphaFoldDB" id="A0A0F7TZY4"/>
<dbReference type="Proteomes" id="UP000042958">
    <property type="component" value="Unassembled WGS sequence"/>
</dbReference>
<dbReference type="STRING" id="104259.A0A0F7TZY4"/>
<reference evidence="4" key="1">
    <citation type="journal article" date="2015" name="Genome Announc.">
        <title>Draft genome sequence of the fungus Penicillium brasilianum MG11.</title>
        <authorList>
            <person name="Horn F."/>
            <person name="Linde J."/>
            <person name="Mattern D.J."/>
            <person name="Walther G."/>
            <person name="Guthke R."/>
            <person name="Brakhage A.A."/>
            <person name="Valiante V."/>
        </authorList>
    </citation>
    <scope>NUCLEOTIDE SEQUENCE [LARGE SCALE GENOMIC DNA]</scope>
    <source>
        <strain evidence="4">MG11</strain>
    </source>
</reference>
<evidence type="ECO:0000313" key="4">
    <source>
        <dbReference type="Proteomes" id="UP000042958"/>
    </source>
</evidence>
<proteinExistence type="predicted"/>
<evidence type="ECO:0000313" key="3">
    <source>
        <dbReference type="EMBL" id="CEJ60582.1"/>
    </source>
</evidence>
<dbReference type="OrthoDB" id="3518533at2759"/>
<evidence type="ECO:0000256" key="1">
    <source>
        <dbReference type="SAM" id="SignalP"/>
    </source>
</evidence>
<dbReference type="EMBL" id="CDHK01000008">
    <property type="protein sequence ID" value="CEJ60582.1"/>
    <property type="molecule type" value="Genomic_DNA"/>
</dbReference>
<dbReference type="InterPro" id="IPR057229">
    <property type="entry name" value="DUF7907"/>
</dbReference>
<evidence type="ECO:0000259" key="2">
    <source>
        <dbReference type="Pfam" id="PF25484"/>
    </source>
</evidence>
<protein>
    <recommendedName>
        <fullName evidence="2">DUF7907 domain-containing protein</fullName>
    </recommendedName>
</protein>
<organism evidence="3 4">
    <name type="scientific">Penicillium brasilianum</name>
    <dbReference type="NCBI Taxonomy" id="104259"/>
    <lineage>
        <taxon>Eukaryota</taxon>
        <taxon>Fungi</taxon>
        <taxon>Dikarya</taxon>
        <taxon>Ascomycota</taxon>
        <taxon>Pezizomycotina</taxon>
        <taxon>Eurotiomycetes</taxon>
        <taxon>Eurotiomycetidae</taxon>
        <taxon>Eurotiales</taxon>
        <taxon>Aspergillaceae</taxon>
        <taxon>Penicillium</taxon>
    </lineage>
</organism>
<gene>
    <name evidence="3" type="ORF">PMG11_09152</name>
</gene>
<feature type="signal peptide" evidence="1">
    <location>
        <begin position="1"/>
        <end position="16"/>
    </location>
</feature>
<name>A0A0F7TZY4_PENBI</name>
<keyword evidence="1" id="KW-0732">Signal</keyword>
<accession>A0A0F7TZY4</accession>
<feature type="chain" id="PRO_5002522836" description="DUF7907 domain-containing protein" evidence="1">
    <location>
        <begin position="17"/>
        <end position="167"/>
    </location>
</feature>
<keyword evidence="4" id="KW-1185">Reference proteome</keyword>
<dbReference type="Pfam" id="PF25484">
    <property type="entry name" value="DUF7907"/>
    <property type="match status" value="1"/>
</dbReference>